<organism evidence="1">
    <name type="scientific">uncultured bacterium contig00123</name>
    <dbReference type="NCBI Taxonomy" id="1181580"/>
    <lineage>
        <taxon>Bacteria</taxon>
        <taxon>environmental samples</taxon>
    </lineage>
</organism>
<reference evidence="1" key="1">
    <citation type="submission" date="2012-03" db="EMBL/GenBank/DDBJ databases">
        <title>Functional metagenomics reveals considerable lignocellulase gene clusters in the gut microbiome of a wood-feeding higher termite.</title>
        <authorList>
            <person name="Liu N."/>
        </authorList>
    </citation>
    <scope>NUCLEOTIDE SEQUENCE</scope>
</reference>
<name>A0A806KBC8_9BACT</name>
<proteinExistence type="predicted"/>
<dbReference type="EMBL" id="JQ844175">
    <property type="protein sequence ID" value="AGS51874.1"/>
    <property type="molecule type" value="Genomic_DNA"/>
</dbReference>
<dbReference type="AlphaFoldDB" id="A0A806KBC8"/>
<sequence length="524" mass="60240">MKKDRKLFAIFVLVFLNISRLFYAAILAGLLFTPVFGNEHCGTTRFIEKLKNPVKKFSAASTGCVPKNYYGKVDTAITENFIIFYTKERPDIYAHAIKTTEYIDSLKSYLEQAYELYRDSLGLDTIFGTNRTYHYQENVPFKPKSGKRYYPVEVIDIGLMRNYEGEDYDVLGMVFSPYTSRPKETQIAIENDFLYGADCSGKLSEKRIISRQNVDYSIEWRIALKTIAFHELYHSFQFAIYDMINNPDSFWYEAAASGVEEIGVPEFDNYINHLYKAFQNPGQSMINGTGYEHATLYLFLFSELGSKFDSYILDYFSKYPKENFAYQLAMLANNLGIDSEDLFHRYAQKVFFSGSRAAWVPQDSLLWPQDQYSWPLWRISVDRVTSPRILPSIAIDFVRTSSSNVPPNVDSVARKSFLEDSNSYIWVLSRLLEAEFIPPEPPEPPKPSGIHWNLLKPDVKLTFGILPENSKGMEIRSANGTLIKKIEGSPGEEIIWPFENPPKSGIYFYRILPNGKARKLIVTS</sequence>
<protein>
    <submittedName>
        <fullName evidence="1">Uncharacterized protein</fullName>
    </submittedName>
</protein>
<accession>A0A806KBC8</accession>
<evidence type="ECO:0000313" key="1">
    <source>
        <dbReference type="EMBL" id="AGS51874.1"/>
    </source>
</evidence>